<name>X1HRA0_9ZZZZ</name>
<feature type="non-terminal residue" evidence="1">
    <location>
        <position position="1"/>
    </location>
</feature>
<feature type="non-terminal residue" evidence="1">
    <location>
        <position position="38"/>
    </location>
</feature>
<gene>
    <name evidence="1" type="ORF">S03H2_27238</name>
</gene>
<evidence type="ECO:0008006" key="2">
    <source>
        <dbReference type="Google" id="ProtNLM"/>
    </source>
</evidence>
<sequence>CRYYLDMGWEERRLAVEYDGDHHRSNPVQFARDVRRLA</sequence>
<comment type="caution">
    <text evidence="1">The sequence shown here is derived from an EMBL/GenBank/DDBJ whole genome shotgun (WGS) entry which is preliminary data.</text>
</comment>
<accession>X1HRA0</accession>
<dbReference type="EMBL" id="BARU01016229">
    <property type="protein sequence ID" value="GAH59580.1"/>
    <property type="molecule type" value="Genomic_DNA"/>
</dbReference>
<proteinExistence type="predicted"/>
<evidence type="ECO:0000313" key="1">
    <source>
        <dbReference type="EMBL" id="GAH59580.1"/>
    </source>
</evidence>
<organism evidence="1">
    <name type="scientific">marine sediment metagenome</name>
    <dbReference type="NCBI Taxonomy" id="412755"/>
    <lineage>
        <taxon>unclassified sequences</taxon>
        <taxon>metagenomes</taxon>
        <taxon>ecological metagenomes</taxon>
    </lineage>
</organism>
<protein>
    <recommendedName>
        <fullName evidence="2">DUF559 domain-containing protein</fullName>
    </recommendedName>
</protein>
<reference evidence="1" key="1">
    <citation type="journal article" date="2014" name="Front. Microbiol.">
        <title>High frequency of phylogenetically diverse reductive dehalogenase-homologous genes in deep subseafloor sedimentary metagenomes.</title>
        <authorList>
            <person name="Kawai M."/>
            <person name="Futagami T."/>
            <person name="Toyoda A."/>
            <person name="Takaki Y."/>
            <person name="Nishi S."/>
            <person name="Hori S."/>
            <person name="Arai W."/>
            <person name="Tsubouchi T."/>
            <person name="Morono Y."/>
            <person name="Uchiyama I."/>
            <person name="Ito T."/>
            <person name="Fujiyama A."/>
            <person name="Inagaki F."/>
            <person name="Takami H."/>
        </authorList>
    </citation>
    <scope>NUCLEOTIDE SEQUENCE</scope>
    <source>
        <strain evidence="1">Expedition CK06-06</strain>
    </source>
</reference>
<dbReference type="AlphaFoldDB" id="X1HRA0"/>